<dbReference type="EMBL" id="JAHVJA010000002">
    <property type="protein sequence ID" value="MBY6138889.1"/>
    <property type="molecule type" value="Genomic_DNA"/>
</dbReference>
<evidence type="ECO:0000313" key="2">
    <source>
        <dbReference type="Proteomes" id="UP000766629"/>
    </source>
</evidence>
<accession>A0ABS7NCF8</accession>
<dbReference type="RefSeq" id="WP_222502763.1">
    <property type="nucleotide sequence ID" value="NZ_JAHVJA010000002.1"/>
</dbReference>
<dbReference type="Proteomes" id="UP000766629">
    <property type="component" value="Unassembled WGS sequence"/>
</dbReference>
<name>A0ABS7NCF8_9RHOB</name>
<evidence type="ECO:0000313" key="1">
    <source>
        <dbReference type="EMBL" id="MBY6138889.1"/>
    </source>
</evidence>
<sequence>MVLAAVLSVAGVPVSGFYEAKVAVPLPPPVHSEPLPAAAAASWRAEAAEAIFVRLNGRKLALSLVRSGSAGVAVLSVPETSLVPVLPDIAGAELLEMLRSASGCRVEGSFRTVAGRQGAVAVSAALDCSGS</sequence>
<keyword evidence="2" id="KW-1185">Reference proteome</keyword>
<organism evidence="1 2">
    <name type="scientific">Leisingera daeponensis</name>
    <dbReference type="NCBI Taxonomy" id="405746"/>
    <lineage>
        <taxon>Bacteria</taxon>
        <taxon>Pseudomonadati</taxon>
        <taxon>Pseudomonadota</taxon>
        <taxon>Alphaproteobacteria</taxon>
        <taxon>Rhodobacterales</taxon>
        <taxon>Roseobacteraceae</taxon>
        <taxon>Leisingera</taxon>
    </lineage>
</organism>
<comment type="caution">
    <text evidence="1">The sequence shown here is derived from an EMBL/GenBank/DDBJ whole genome shotgun (WGS) entry which is preliminary data.</text>
</comment>
<reference evidence="1 2" key="1">
    <citation type="submission" date="2021-06" db="EMBL/GenBank/DDBJ databases">
        <title>50 bacteria genomes isolated from Dapeng, Shenzhen, China.</title>
        <authorList>
            <person name="Zheng W."/>
            <person name="Yu S."/>
            <person name="Huang Y."/>
        </authorList>
    </citation>
    <scope>NUCLEOTIDE SEQUENCE [LARGE SCALE GENOMIC DNA]</scope>
    <source>
        <strain evidence="1 2">DP1N14-2</strain>
    </source>
</reference>
<gene>
    <name evidence="1" type="ORF">KUV26_05505</name>
</gene>
<proteinExistence type="predicted"/>
<protein>
    <submittedName>
        <fullName evidence="1">Uncharacterized protein</fullName>
    </submittedName>
</protein>